<evidence type="ECO:0000313" key="3">
    <source>
        <dbReference type="Proteomes" id="UP000290244"/>
    </source>
</evidence>
<dbReference type="RefSeq" id="WP_130603901.1">
    <property type="nucleotide sequence ID" value="NZ_CP034759.1"/>
</dbReference>
<gene>
    <name evidence="2" type="ORF">EMK97_16585</name>
</gene>
<name>A0A4P6P6V5_9GAMM</name>
<evidence type="ECO:0000313" key="2">
    <source>
        <dbReference type="EMBL" id="QBG37234.1"/>
    </source>
</evidence>
<keyword evidence="1" id="KW-1133">Transmembrane helix</keyword>
<accession>A0A4P6P6V5</accession>
<proteinExistence type="predicted"/>
<dbReference type="KEGG" id="lsd:EMK97_16585"/>
<protein>
    <submittedName>
        <fullName evidence="2">DUF393 domain-containing protein</fullName>
    </submittedName>
</protein>
<keyword evidence="1" id="KW-0812">Transmembrane</keyword>
<dbReference type="EMBL" id="CP034759">
    <property type="protein sequence ID" value="QBG37234.1"/>
    <property type="molecule type" value="Genomic_DNA"/>
</dbReference>
<organism evidence="2 3">
    <name type="scientific">Litorilituus sediminis</name>
    <dbReference type="NCBI Taxonomy" id="718192"/>
    <lineage>
        <taxon>Bacteria</taxon>
        <taxon>Pseudomonadati</taxon>
        <taxon>Pseudomonadota</taxon>
        <taxon>Gammaproteobacteria</taxon>
        <taxon>Alteromonadales</taxon>
        <taxon>Colwelliaceae</taxon>
        <taxon>Litorilituus</taxon>
    </lineage>
</organism>
<feature type="transmembrane region" description="Helical" evidence="1">
    <location>
        <begin position="86"/>
        <end position="105"/>
    </location>
</feature>
<dbReference type="Proteomes" id="UP000290244">
    <property type="component" value="Chromosome"/>
</dbReference>
<keyword evidence="3" id="KW-1185">Reference proteome</keyword>
<dbReference type="GO" id="GO:0015035">
    <property type="term" value="F:protein-disulfide reductase activity"/>
    <property type="evidence" value="ECO:0007669"/>
    <property type="project" value="InterPro"/>
</dbReference>
<evidence type="ECO:0000256" key="1">
    <source>
        <dbReference type="SAM" id="Phobius"/>
    </source>
</evidence>
<reference evidence="2 3" key="1">
    <citation type="submission" date="2018-12" db="EMBL/GenBank/DDBJ databases">
        <title>Complete genome of Litorilituus sediminis.</title>
        <authorList>
            <person name="Liu A."/>
            <person name="Rong J."/>
        </authorList>
    </citation>
    <scope>NUCLEOTIDE SEQUENCE [LARGE SCALE GENOMIC DNA]</scope>
    <source>
        <strain evidence="2 3">JCM 17549</strain>
    </source>
</reference>
<sequence length="123" mass="14089">MKTKPEKLTVFYDGACPKCVKDRRFYQRLAGKGGELVDWLDINGKDNLLVSLGIAPEKALTELHIQLANGEIQSELDAYITLMKRVWLLKPIAWIIALPFIRPYLAKLYHQRVLKRLKAAGRL</sequence>
<dbReference type="AlphaFoldDB" id="A0A4P6P6V5"/>
<keyword evidence="1" id="KW-0472">Membrane</keyword>
<dbReference type="Pfam" id="PF04134">
    <property type="entry name" value="DCC1-like"/>
    <property type="match status" value="1"/>
</dbReference>
<dbReference type="OrthoDB" id="5294764at2"/>
<dbReference type="InterPro" id="IPR007263">
    <property type="entry name" value="DCC1-like"/>
</dbReference>